<sequence>LQPFCTANSKKQFTCINLWDLKILIILIMSAVSRSLSMGLNKLPELGTSDLQTMFPLLASLTVSLTTLSSFTTMVMILHTSFSTWMTC</sequence>
<dbReference type="GO" id="GO:0003964">
    <property type="term" value="F:RNA-directed DNA polymerase activity"/>
    <property type="evidence" value="ECO:0007669"/>
    <property type="project" value="UniProtKB-KW"/>
</dbReference>
<protein>
    <submittedName>
        <fullName evidence="2">Reverse transcriptase</fullName>
    </submittedName>
</protein>
<keyword evidence="1" id="KW-0812">Transmembrane</keyword>
<feature type="non-terminal residue" evidence="2">
    <location>
        <position position="88"/>
    </location>
</feature>
<feature type="transmembrane region" description="Helical" evidence="1">
    <location>
        <begin position="57"/>
        <end position="78"/>
    </location>
</feature>
<keyword evidence="2" id="KW-0548">Nucleotidyltransferase</keyword>
<keyword evidence="1" id="KW-0472">Membrane</keyword>
<dbReference type="EMBL" id="AJ489195">
    <property type="protein sequence ID" value="CAD43257.1"/>
    <property type="molecule type" value="Genomic_DNA"/>
</dbReference>
<accession>Q8L6W9</accession>
<dbReference type="AlphaFoldDB" id="Q8L6W9"/>
<feature type="non-terminal residue" evidence="2">
    <location>
        <position position="1"/>
    </location>
</feature>
<evidence type="ECO:0000256" key="1">
    <source>
        <dbReference type="SAM" id="Phobius"/>
    </source>
</evidence>
<keyword evidence="2" id="KW-0695">RNA-directed DNA polymerase</keyword>
<feature type="transmembrane region" description="Helical" evidence="1">
    <location>
        <begin position="19"/>
        <end position="37"/>
    </location>
</feature>
<evidence type="ECO:0000313" key="2">
    <source>
        <dbReference type="EMBL" id="CAD43257.1"/>
    </source>
</evidence>
<reference evidence="2" key="1">
    <citation type="submission" date="2002-05" db="EMBL/GenBank/DDBJ databases">
        <title>Fluorescence in situ hybridisation on chromosomes of nematode resistant sugar beet lines.</title>
        <authorList>
            <person name="Desel C."/>
        </authorList>
    </citation>
    <scope>NUCLEOTIDE SEQUENCE</scope>
    <source>
        <tissue evidence="2">Leaf</tissue>
    </source>
</reference>
<proteinExistence type="predicted"/>
<organism evidence="2">
    <name type="scientific">Beta nana</name>
    <name type="common">Beet</name>
    <dbReference type="NCBI Taxonomy" id="45494"/>
    <lineage>
        <taxon>Eukaryota</taxon>
        <taxon>Viridiplantae</taxon>
        <taxon>Streptophyta</taxon>
        <taxon>Embryophyta</taxon>
        <taxon>Tracheophyta</taxon>
        <taxon>Spermatophyta</taxon>
        <taxon>Magnoliopsida</taxon>
        <taxon>eudicotyledons</taxon>
        <taxon>Gunneridae</taxon>
        <taxon>Pentapetalae</taxon>
        <taxon>Caryophyllales</taxon>
        <taxon>Chenopodiaceae</taxon>
        <taxon>Betoideae</taxon>
        <taxon>Beta</taxon>
    </lineage>
</organism>
<keyword evidence="2" id="KW-0808">Transferase</keyword>
<keyword evidence="1" id="KW-1133">Transmembrane helix</keyword>
<gene>
    <name evidence="2" type="primary">pol</name>
</gene>
<name>Q8L6W9_BETNA</name>